<dbReference type="Proteomes" id="UP001153076">
    <property type="component" value="Unassembled WGS sequence"/>
</dbReference>
<accession>A0A9Q1JHY0</accession>
<evidence type="ECO:0000313" key="3">
    <source>
        <dbReference type="Proteomes" id="UP001153076"/>
    </source>
</evidence>
<keyword evidence="3" id="KW-1185">Reference proteome</keyword>
<evidence type="ECO:0000256" key="1">
    <source>
        <dbReference type="SAM" id="MobiDB-lite"/>
    </source>
</evidence>
<feature type="compositionally biased region" description="Basic and acidic residues" evidence="1">
    <location>
        <begin position="100"/>
        <end position="122"/>
    </location>
</feature>
<name>A0A9Q1JHY0_9CARY</name>
<organism evidence="2 3">
    <name type="scientific">Carnegiea gigantea</name>
    <dbReference type="NCBI Taxonomy" id="171969"/>
    <lineage>
        <taxon>Eukaryota</taxon>
        <taxon>Viridiplantae</taxon>
        <taxon>Streptophyta</taxon>
        <taxon>Embryophyta</taxon>
        <taxon>Tracheophyta</taxon>
        <taxon>Spermatophyta</taxon>
        <taxon>Magnoliopsida</taxon>
        <taxon>eudicotyledons</taxon>
        <taxon>Gunneridae</taxon>
        <taxon>Pentapetalae</taxon>
        <taxon>Caryophyllales</taxon>
        <taxon>Cactineae</taxon>
        <taxon>Cactaceae</taxon>
        <taxon>Cactoideae</taxon>
        <taxon>Echinocereeae</taxon>
        <taxon>Carnegiea</taxon>
    </lineage>
</organism>
<gene>
    <name evidence="2" type="ORF">Cgig2_001966</name>
</gene>
<dbReference type="AlphaFoldDB" id="A0A9Q1JHY0"/>
<reference evidence="2" key="1">
    <citation type="submission" date="2022-04" db="EMBL/GenBank/DDBJ databases">
        <title>Carnegiea gigantea Genome sequencing and assembly v2.</title>
        <authorList>
            <person name="Copetti D."/>
            <person name="Sanderson M.J."/>
            <person name="Burquez A."/>
            <person name="Wojciechowski M.F."/>
        </authorList>
    </citation>
    <scope>NUCLEOTIDE SEQUENCE</scope>
    <source>
        <strain evidence="2">SGP5-SGP5p</strain>
        <tissue evidence="2">Aerial part</tissue>
    </source>
</reference>
<feature type="compositionally biased region" description="Basic and acidic residues" evidence="1">
    <location>
        <begin position="137"/>
        <end position="157"/>
    </location>
</feature>
<evidence type="ECO:0000313" key="2">
    <source>
        <dbReference type="EMBL" id="KAJ8420921.1"/>
    </source>
</evidence>
<protein>
    <submittedName>
        <fullName evidence="2">Uncharacterized protein</fullName>
    </submittedName>
</protein>
<dbReference type="EMBL" id="JAKOGI010003048">
    <property type="protein sequence ID" value="KAJ8420921.1"/>
    <property type="molecule type" value="Genomic_DNA"/>
</dbReference>
<sequence>MTWKREEGEFGCGELSGVSIGADTRKEKEVASADSVEDGVLNLELLQVKGIELRSRKIMKGTTSMMLEAEVILGKKWKRTEGQEEIDELRCVLNEERWEDSSGTKYEPHNEENRVSDSKLSLESEYSVDEGSTVHSTGDEGRHTSTGGERRTGEQCRRGGRYGGVRCSAAITMHNEEASGTKCGDDSLTERSCEGYCPVAFYGVPRYSYGEAFDTDAY</sequence>
<comment type="caution">
    <text evidence="2">The sequence shown here is derived from an EMBL/GenBank/DDBJ whole genome shotgun (WGS) entry which is preliminary data.</text>
</comment>
<proteinExistence type="predicted"/>
<feature type="region of interest" description="Disordered" evidence="1">
    <location>
        <begin position="100"/>
        <end position="159"/>
    </location>
</feature>